<proteinExistence type="predicted"/>
<protein>
    <submittedName>
        <fullName evidence="2">Uncharacterized protein</fullName>
    </submittedName>
</protein>
<dbReference type="AlphaFoldDB" id="A0AAX6HFC7"/>
<evidence type="ECO:0000313" key="2">
    <source>
        <dbReference type="EMBL" id="KAJ6839442.1"/>
    </source>
</evidence>
<reference evidence="2" key="1">
    <citation type="journal article" date="2023" name="GigaByte">
        <title>Genome assembly of the bearded iris, Iris pallida Lam.</title>
        <authorList>
            <person name="Bruccoleri R.E."/>
            <person name="Oakeley E.J."/>
            <person name="Faust A.M.E."/>
            <person name="Altorfer M."/>
            <person name="Dessus-Babus S."/>
            <person name="Burckhardt D."/>
            <person name="Oertli M."/>
            <person name="Naumann U."/>
            <person name="Petersen F."/>
            <person name="Wong J."/>
        </authorList>
    </citation>
    <scope>NUCLEOTIDE SEQUENCE</scope>
    <source>
        <strain evidence="2">GSM-AAB239-AS_SAM_17_03QT</strain>
    </source>
</reference>
<comment type="caution">
    <text evidence="2">The sequence shown here is derived from an EMBL/GenBank/DDBJ whole genome shotgun (WGS) entry which is preliminary data.</text>
</comment>
<evidence type="ECO:0000313" key="3">
    <source>
        <dbReference type="Proteomes" id="UP001140949"/>
    </source>
</evidence>
<organism evidence="2 3">
    <name type="scientific">Iris pallida</name>
    <name type="common">Sweet iris</name>
    <dbReference type="NCBI Taxonomy" id="29817"/>
    <lineage>
        <taxon>Eukaryota</taxon>
        <taxon>Viridiplantae</taxon>
        <taxon>Streptophyta</taxon>
        <taxon>Embryophyta</taxon>
        <taxon>Tracheophyta</taxon>
        <taxon>Spermatophyta</taxon>
        <taxon>Magnoliopsida</taxon>
        <taxon>Liliopsida</taxon>
        <taxon>Asparagales</taxon>
        <taxon>Iridaceae</taxon>
        <taxon>Iridoideae</taxon>
        <taxon>Irideae</taxon>
        <taxon>Iris</taxon>
    </lineage>
</organism>
<accession>A0AAX6HFC7</accession>
<dbReference type="EMBL" id="JANAVB010009999">
    <property type="protein sequence ID" value="KAJ6839442.1"/>
    <property type="molecule type" value="Genomic_DNA"/>
</dbReference>
<feature type="compositionally biased region" description="Basic residues" evidence="1">
    <location>
        <begin position="27"/>
        <end position="38"/>
    </location>
</feature>
<sequence>MRRLHRGRPPPSEQDLGHTSPCLAITRSRRPRQQIRRAKASDPNLSDPEFVELTEVDRVEPPVLVIAVLTTQALSPDLSADTAALYFQQAIS</sequence>
<dbReference type="Proteomes" id="UP001140949">
    <property type="component" value="Unassembled WGS sequence"/>
</dbReference>
<feature type="region of interest" description="Disordered" evidence="1">
    <location>
        <begin position="1"/>
        <end position="46"/>
    </location>
</feature>
<keyword evidence="3" id="KW-1185">Reference proteome</keyword>
<name>A0AAX6HFC7_IRIPA</name>
<gene>
    <name evidence="2" type="ORF">M6B38_314890</name>
</gene>
<reference evidence="2" key="2">
    <citation type="submission" date="2023-04" db="EMBL/GenBank/DDBJ databases">
        <authorList>
            <person name="Bruccoleri R.E."/>
            <person name="Oakeley E.J."/>
            <person name="Faust A.-M."/>
            <person name="Dessus-Babus S."/>
            <person name="Altorfer M."/>
            <person name="Burckhardt D."/>
            <person name="Oertli M."/>
            <person name="Naumann U."/>
            <person name="Petersen F."/>
            <person name="Wong J."/>
        </authorList>
    </citation>
    <scope>NUCLEOTIDE SEQUENCE</scope>
    <source>
        <strain evidence="2">GSM-AAB239-AS_SAM_17_03QT</strain>
        <tissue evidence="2">Leaf</tissue>
    </source>
</reference>
<evidence type="ECO:0000256" key="1">
    <source>
        <dbReference type="SAM" id="MobiDB-lite"/>
    </source>
</evidence>